<dbReference type="InterPro" id="IPR044068">
    <property type="entry name" value="CB"/>
</dbReference>
<keyword evidence="15" id="KW-1185">Reference proteome</keyword>
<evidence type="ECO:0000259" key="13">
    <source>
        <dbReference type="PROSITE" id="PS51900"/>
    </source>
</evidence>
<evidence type="ECO:0000256" key="7">
    <source>
        <dbReference type="ARBA" id="ARBA00022908"/>
    </source>
</evidence>
<dbReference type="NCBIfam" id="NF001399">
    <property type="entry name" value="PRK00283.1"/>
    <property type="match status" value="1"/>
</dbReference>
<dbReference type="CDD" id="cd00798">
    <property type="entry name" value="INT_XerDC_C"/>
    <property type="match status" value="1"/>
</dbReference>
<feature type="domain" description="Tyr recombinase" evidence="12">
    <location>
        <begin position="118"/>
        <end position="301"/>
    </location>
</feature>
<dbReference type="InterPro" id="IPR011010">
    <property type="entry name" value="DNA_brk_join_enz"/>
</dbReference>
<evidence type="ECO:0000256" key="11">
    <source>
        <dbReference type="HAMAP-Rule" id="MF_01807"/>
    </source>
</evidence>
<evidence type="ECO:0000256" key="4">
    <source>
        <dbReference type="ARBA" id="ARBA00022490"/>
    </source>
</evidence>
<dbReference type="PROSITE" id="PS51898">
    <property type="entry name" value="TYR_RECOMBINASE"/>
    <property type="match status" value="1"/>
</dbReference>
<dbReference type="Pfam" id="PF00589">
    <property type="entry name" value="Phage_integrase"/>
    <property type="match status" value="1"/>
</dbReference>
<dbReference type="HAMAP" id="MF_01807">
    <property type="entry name" value="Recomb_XerD"/>
    <property type="match status" value="1"/>
</dbReference>
<sequence>MSAAPSPDDGARRRFHLEPFADHLAFERGLSARTLDAYRRDLGRFLVFLRDCGVSEPREVTAHHLRDFTYRLKDDGLAPTSIRRAQSALRTYFDFCLAEGLADDDPTEHLESPKMWRRLPDVLGRDEVVRLIESPDPEHRMYWRDRAILEVLYSSGLRVSELTGLALSAVDFDDEILLVRGKGSKERLVPLGGPARRAVERYLREVRPGLDRGRGEGRVFLTARGRPLSRQTVWNVVKAATEAAGIQRAVSPHTLRHTFATHLLEGGADLAAVQELLGHVDIATTQIYTHVDRGWLREVHRAHHPRGVRG</sequence>
<evidence type="ECO:0000256" key="1">
    <source>
        <dbReference type="ARBA" id="ARBA00004496"/>
    </source>
</evidence>
<comment type="subunit">
    <text evidence="11">Forms a cyclic heterotetrameric complex composed of two molecules of XerC and two molecules of XerD.</text>
</comment>
<keyword evidence="6 11" id="KW-0159">Chromosome partition</keyword>
<evidence type="ECO:0000256" key="8">
    <source>
        <dbReference type="ARBA" id="ARBA00023125"/>
    </source>
</evidence>
<dbReference type="RefSeq" id="WP_405277267.1">
    <property type="nucleotide sequence ID" value="NZ_CP144380.1"/>
</dbReference>
<evidence type="ECO:0000313" key="14">
    <source>
        <dbReference type="EMBL" id="MEK9501165.1"/>
    </source>
</evidence>
<keyword evidence="9 11" id="KW-0233">DNA recombination</keyword>
<dbReference type="SUPFAM" id="SSF56349">
    <property type="entry name" value="DNA breaking-rejoining enzymes"/>
    <property type="match status" value="1"/>
</dbReference>
<feature type="active site" evidence="11">
    <location>
        <position position="158"/>
    </location>
</feature>
<dbReference type="InterPro" id="IPR050090">
    <property type="entry name" value="Tyrosine_recombinase_XerCD"/>
</dbReference>
<evidence type="ECO:0000256" key="5">
    <source>
        <dbReference type="ARBA" id="ARBA00022618"/>
    </source>
</evidence>
<keyword evidence="4 11" id="KW-0963">Cytoplasm</keyword>
<feature type="active site" evidence="11">
    <location>
        <position position="182"/>
    </location>
</feature>
<name>A0ABU9E8V6_9BACT</name>
<dbReference type="InterPro" id="IPR011932">
    <property type="entry name" value="Recomb_XerD"/>
</dbReference>
<gene>
    <name evidence="11 14" type="primary">xerD</name>
    <name evidence="14" type="ORF">WI372_09260</name>
</gene>
<dbReference type="NCBIfam" id="TIGR02225">
    <property type="entry name" value="recomb_XerD"/>
    <property type="match status" value="1"/>
</dbReference>
<feature type="active site" evidence="11">
    <location>
        <position position="256"/>
    </location>
</feature>
<evidence type="ECO:0000259" key="12">
    <source>
        <dbReference type="PROSITE" id="PS51898"/>
    </source>
</evidence>
<dbReference type="Gene3D" id="1.10.443.10">
    <property type="entry name" value="Intergrase catalytic core"/>
    <property type="match status" value="1"/>
</dbReference>
<evidence type="ECO:0000256" key="2">
    <source>
        <dbReference type="ARBA" id="ARBA00010450"/>
    </source>
</evidence>
<comment type="similarity">
    <text evidence="2 11">Belongs to the 'phage' integrase family. XerD subfamily.</text>
</comment>
<evidence type="ECO:0000256" key="10">
    <source>
        <dbReference type="ARBA" id="ARBA00023306"/>
    </source>
</evidence>
<protein>
    <recommendedName>
        <fullName evidence="3 11">Tyrosine recombinase XerD</fullName>
    </recommendedName>
</protein>
<dbReference type="Gene3D" id="1.10.150.130">
    <property type="match status" value="1"/>
</dbReference>
<proteinExistence type="inferred from homology"/>
<dbReference type="PANTHER" id="PTHR30349">
    <property type="entry name" value="PHAGE INTEGRASE-RELATED"/>
    <property type="match status" value="1"/>
</dbReference>
<comment type="caution">
    <text evidence="14">The sequence shown here is derived from an EMBL/GenBank/DDBJ whole genome shotgun (WGS) entry which is preliminary data.</text>
</comment>
<dbReference type="NCBIfam" id="NF040815">
    <property type="entry name" value="recomb_XerA_Arch"/>
    <property type="match status" value="1"/>
</dbReference>
<keyword evidence="5 11" id="KW-0132">Cell division</keyword>
<evidence type="ECO:0000256" key="3">
    <source>
        <dbReference type="ARBA" id="ARBA00015810"/>
    </source>
</evidence>
<comment type="subcellular location">
    <subcellularLocation>
        <location evidence="1 11">Cytoplasm</location>
    </subcellularLocation>
</comment>
<feature type="active site" evidence="11">
    <location>
        <position position="279"/>
    </location>
</feature>
<accession>A0ABU9E8V6</accession>
<dbReference type="InterPro" id="IPR013762">
    <property type="entry name" value="Integrase-like_cat_sf"/>
</dbReference>
<dbReference type="InterPro" id="IPR004107">
    <property type="entry name" value="Integrase_SAM-like_N"/>
</dbReference>
<organism evidence="14 15">
    <name type="scientific">Gaopeijia maritima</name>
    <dbReference type="NCBI Taxonomy" id="3119007"/>
    <lineage>
        <taxon>Bacteria</taxon>
        <taxon>Pseudomonadati</taxon>
        <taxon>Gemmatimonadota</taxon>
        <taxon>Longimicrobiia</taxon>
        <taxon>Gaopeijiales</taxon>
        <taxon>Gaopeijiaceae</taxon>
        <taxon>Gaopeijia</taxon>
    </lineage>
</organism>
<keyword evidence="7 11" id="KW-0229">DNA integration</keyword>
<keyword evidence="8 11" id="KW-0238">DNA-binding</keyword>
<feature type="active site" description="O-(3'-phospho-DNA)-tyrosine intermediate" evidence="11">
    <location>
        <position position="288"/>
    </location>
</feature>
<feature type="domain" description="Core-binding (CB)" evidence="13">
    <location>
        <begin position="11"/>
        <end position="97"/>
    </location>
</feature>
<evidence type="ECO:0000256" key="9">
    <source>
        <dbReference type="ARBA" id="ARBA00023172"/>
    </source>
</evidence>
<dbReference type="EMBL" id="JBBHLI010000004">
    <property type="protein sequence ID" value="MEK9501165.1"/>
    <property type="molecule type" value="Genomic_DNA"/>
</dbReference>
<dbReference type="InterPro" id="IPR010998">
    <property type="entry name" value="Integrase_recombinase_N"/>
</dbReference>
<dbReference type="Proteomes" id="UP001484239">
    <property type="component" value="Unassembled WGS sequence"/>
</dbReference>
<keyword evidence="10 11" id="KW-0131">Cell cycle</keyword>
<dbReference type="InterPro" id="IPR002104">
    <property type="entry name" value="Integrase_catalytic"/>
</dbReference>
<evidence type="ECO:0000256" key="6">
    <source>
        <dbReference type="ARBA" id="ARBA00022829"/>
    </source>
</evidence>
<dbReference type="PROSITE" id="PS51900">
    <property type="entry name" value="CB"/>
    <property type="match status" value="1"/>
</dbReference>
<dbReference type="HAMAP" id="MF_01808">
    <property type="entry name" value="Recomb_XerC_XerD"/>
    <property type="match status" value="1"/>
</dbReference>
<feature type="active site" evidence="11">
    <location>
        <position position="253"/>
    </location>
</feature>
<dbReference type="InterPro" id="IPR023009">
    <property type="entry name" value="Tyrosine_recombinase_XerC/XerD"/>
</dbReference>
<reference evidence="14 15" key="1">
    <citation type="submission" date="2024-02" db="EMBL/GenBank/DDBJ databases">
        <title>A novel Gemmatimonadota bacterium.</title>
        <authorList>
            <person name="Du Z.-J."/>
            <person name="Ye Y.-Q."/>
        </authorList>
    </citation>
    <scope>NUCLEOTIDE SEQUENCE [LARGE SCALE GENOMIC DNA]</scope>
    <source>
        <strain evidence="14 15">DH-20</strain>
    </source>
</reference>
<dbReference type="PANTHER" id="PTHR30349:SF81">
    <property type="entry name" value="TYROSINE RECOMBINASE XERC"/>
    <property type="match status" value="1"/>
</dbReference>
<evidence type="ECO:0000313" key="15">
    <source>
        <dbReference type="Proteomes" id="UP001484239"/>
    </source>
</evidence>
<dbReference type="Pfam" id="PF02899">
    <property type="entry name" value="Phage_int_SAM_1"/>
    <property type="match status" value="1"/>
</dbReference>
<comment type="function">
    <text evidence="11">Site-specific tyrosine recombinase, which acts by catalyzing the cutting and rejoining of the recombining DNA molecules. The XerC-XerD complex is essential to convert dimers of the bacterial chromosome into monomers to permit their segregation at cell division. It also contributes to the segregational stability of plasmids.</text>
</comment>